<evidence type="ECO:0000259" key="10">
    <source>
        <dbReference type="PROSITE" id="PS51462"/>
    </source>
</evidence>
<dbReference type="Gene3D" id="3.90.79.20">
    <property type="match status" value="1"/>
</dbReference>
<proteinExistence type="inferred from homology"/>
<comment type="cofactor">
    <cofactor evidence="2">
        <name>Zn(2+)</name>
        <dbReference type="ChEBI" id="CHEBI:29105"/>
    </cofactor>
</comment>
<dbReference type="AlphaFoldDB" id="A0A6L5YDI4"/>
<dbReference type="RefSeq" id="WP_154528744.1">
    <property type="nucleotide sequence ID" value="NZ_JAXDZJ010000109.1"/>
</dbReference>
<keyword evidence="12" id="KW-1185">Reference proteome</keyword>
<dbReference type="Gene3D" id="3.90.79.10">
    <property type="entry name" value="Nucleoside Triphosphate Pyrophosphohydrolase"/>
    <property type="match status" value="1"/>
</dbReference>
<feature type="domain" description="Nudix hydrolase" evidence="10">
    <location>
        <begin position="126"/>
        <end position="250"/>
    </location>
</feature>
<evidence type="ECO:0000256" key="1">
    <source>
        <dbReference type="ARBA" id="ARBA00001946"/>
    </source>
</evidence>
<dbReference type="InterPro" id="IPR015797">
    <property type="entry name" value="NUDIX_hydrolase-like_dom_sf"/>
</dbReference>
<keyword evidence="6 11" id="KW-0378">Hydrolase</keyword>
<evidence type="ECO:0000313" key="12">
    <source>
        <dbReference type="Proteomes" id="UP000473699"/>
    </source>
</evidence>
<evidence type="ECO:0000256" key="5">
    <source>
        <dbReference type="ARBA" id="ARBA00022723"/>
    </source>
</evidence>
<dbReference type="GO" id="GO:0005829">
    <property type="term" value="C:cytosol"/>
    <property type="evidence" value="ECO:0007669"/>
    <property type="project" value="TreeGrafter"/>
</dbReference>
<evidence type="ECO:0000313" key="11">
    <source>
        <dbReference type="EMBL" id="MST55647.1"/>
    </source>
</evidence>
<dbReference type="PANTHER" id="PTHR42904">
    <property type="entry name" value="NUDIX HYDROLASE, NUDC SUBFAMILY"/>
    <property type="match status" value="1"/>
</dbReference>
<evidence type="ECO:0000256" key="8">
    <source>
        <dbReference type="ARBA" id="ARBA00023027"/>
    </source>
</evidence>
<accession>A0A6L5YDI4</accession>
<evidence type="ECO:0000256" key="4">
    <source>
        <dbReference type="ARBA" id="ARBA00012381"/>
    </source>
</evidence>
<dbReference type="InterPro" id="IPR050241">
    <property type="entry name" value="NAD-cap_RNA_hydrolase_NudC"/>
</dbReference>
<evidence type="ECO:0000256" key="2">
    <source>
        <dbReference type="ARBA" id="ARBA00001947"/>
    </source>
</evidence>
<dbReference type="Proteomes" id="UP000473699">
    <property type="component" value="Unassembled WGS sequence"/>
</dbReference>
<evidence type="ECO:0000256" key="7">
    <source>
        <dbReference type="ARBA" id="ARBA00022842"/>
    </source>
</evidence>
<dbReference type="SUPFAM" id="SSF55811">
    <property type="entry name" value="Nudix"/>
    <property type="match status" value="1"/>
</dbReference>
<dbReference type="NCBIfam" id="NF001299">
    <property type="entry name" value="PRK00241.1"/>
    <property type="match status" value="1"/>
</dbReference>
<dbReference type="InterPro" id="IPR015376">
    <property type="entry name" value="Znr_NADH_PPase"/>
</dbReference>
<reference evidence="11 12" key="1">
    <citation type="submission" date="2019-08" db="EMBL/GenBank/DDBJ databases">
        <title>In-depth cultivation of the pig gut microbiome towards novel bacterial diversity and tailored functional studies.</title>
        <authorList>
            <person name="Wylensek D."/>
            <person name="Hitch T.C.A."/>
            <person name="Clavel T."/>
        </authorList>
    </citation>
    <scope>NUCLEOTIDE SEQUENCE [LARGE SCALE GENOMIC DNA]</scope>
    <source>
        <strain evidence="11 12">SM-530-WT-4B</strain>
    </source>
</reference>
<gene>
    <name evidence="11" type="primary">nudC</name>
    <name evidence="11" type="ORF">FYJ74_06315</name>
</gene>
<protein>
    <recommendedName>
        <fullName evidence="4">NAD(+) diphosphatase</fullName>
        <ecNumber evidence="4">3.6.1.22</ecNumber>
    </recommendedName>
</protein>
<organism evidence="11 12">
    <name type="scientific">Pyramidobacter porci</name>
    <dbReference type="NCBI Taxonomy" id="2605789"/>
    <lineage>
        <taxon>Bacteria</taxon>
        <taxon>Thermotogati</taxon>
        <taxon>Synergistota</taxon>
        <taxon>Synergistia</taxon>
        <taxon>Synergistales</taxon>
        <taxon>Dethiosulfovibrionaceae</taxon>
        <taxon>Pyramidobacter</taxon>
    </lineage>
</organism>
<keyword evidence="5" id="KW-0479">Metal-binding</keyword>
<dbReference type="InterPro" id="IPR020084">
    <property type="entry name" value="NUDIX_hydrolase_CS"/>
</dbReference>
<dbReference type="GO" id="GO:0035529">
    <property type="term" value="F:NADH pyrophosphatase activity"/>
    <property type="evidence" value="ECO:0007669"/>
    <property type="project" value="TreeGrafter"/>
</dbReference>
<comment type="catalytic activity">
    <reaction evidence="9">
        <text>a 5'-end NAD(+)-phospho-ribonucleoside in mRNA + H2O = a 5'-end phospho-adenosine-phospho-ribonucleoside in mRNA + beta-nicotinamide D-ribonucleotide + 2 H(+)</text>
        <dbReference type="Rhea" id="RHEA:60876"/>
        <dbReference type="Rhea" id="RHEA-COMP:15698"/>
        <dbReference type="Rhea" id="RHEA-COMP:15719"/>
        <dbReference type="ChEBI" id="CHEBI:14649"/>
        <dbReference type="ChEBI" id="CHEBI:15377"/>
        <dbReference type="ChEBI" id="CHEBI:15378"/>
        <dbReference type="ChEBI" id="CHEBI:144029"/>
        <dbReference type="ChEBI" id="CHEBI:144051"/>
    </reaction>
    <physiologicalReaction direction="left-to-right" evidence="9">
        <dbReference type="Rhea" id="RHEA:60877"/>
    </physiologicalReaction>
</comment>
<evidence type="ECO:0000256" key="6">
    <source>
        <dbReference type="ARBA" id="ARBA00022801"/>
    </source>
</evidence>
<comment type="caution">
    <text evidence="11">The sequence shown here is derived from an EMBL/GenBank/DDBJ whole genome shotgun (WGS) entry which is preliminary data.</text>
</comment>
<dbReference type="CDD" id="cd03429">
    <property type="entry name" value="NUDIX_NADH_pyrophosphatase_Nudt13"/>
    <property type="match status" value="1"/>
</dbReference>
<dbReference type="Pfam" id="PF00293">
    <property type="entry name" value="NUDIX"/>
    <property type="match status" value="1"/>
</dbReference>
<dbReference type="PANTHER" id="PTHR42904:SF6">
    <property type="entry name" value="NAD-CAPPED RNA HYDROLASE NUDT12"/>
    <property type="match status" value="1"/>
</dbReference>
<dbReference type="Pfam" id="PF09297">
    <property type="entry name" value="Zn_ribbon_NUD"/>
    <property type="match status" value="1"/>
</dbReference>
<comment type="similarity">
    <text evidence="3">Belongs to the Nudix hydrolase family. NudC subfamily.</text>
</comment>
<evidence type="ECO:0000256" key="3">
    <source>
        <dbReference type="ARBA" id="ARBA00009595"/>
    </source>
</evidence>
<comment type="cofactor">
    <cofactor evidence="1">
        <name>Mg(2+)</name>
        <dbReference type="ChEBI" id="CHEBI:18420"/>
    </cofactor>
</comment>
<dbReference type="GO" id="GO:0019677">
    <property type="term" value="P:NAD+ catabolic process"/>
    <property type="evidence" value="ECO:0007669"/>
    <property type="project" value="TreeGrafter"/>
</dbReference>
<dbReference type="EC" id="3.6.1.22" evidence="4"/>
<keyword evidence="7" id="KW-0460">Magnesium</keyword>
<dbReference type="InterPro" id="IPR000086">
    <property type="entry name" value="NUDIX_hydrolase_dom"/>
</dbReference>
<dbReference type="PROSITE" id="PS51462">
    <property type="entry name" value="NUDIX"/>
    <property type="match status" value="1"/>
</dbReference>
<dbReference type="InterPro" id="IPR049734">
    <property type="entry name" value="NudC-like_C"/>
</dbReference>
<dbReference type="GO" id="GO:0006742">
    <property type="term" value="P:NADP+ catabolic process"/>
    <property type="evidence" value="ECO:0007669"/>
    <property type="project" value="TreeGrafter"/>
</dbReference>
<name>A0A6L5YDI4_9BACT</name>
<dbReference type="PROSITE" id="PS00893">
    <property type="entry name" value="NUDIX_BOX"/>
    <property type="match status" value="1"/>
</dbReference>
<dbReference type="EMBL" id="VUNH01000006">
    <property type="protein sequence ID" value="MST55647.1"/>
    <property type="molecule type" value="Genomic_DNA"/>
</dbReference>
<evidence type="ECO:0000256" key="9">
    <source>
        <dbReference type="ARBA" id="ARBA00023679"/>
    </source>
</evidence>
<sequence length="263" mass="28973">MLDENTAVLFQGDSVLLFQGRLPDAAEAGQLPLSDSGPFGSLGPAGCVWGRVEEGAKLPAGWSAVSRRAFGEQFGREDFQAMSAAWGLADWHRQARYCGCCGAKMEPAPGEQHAMKCPNCGHTLFPVICPAMIVAVERDGKLLLAMNRRNRLNRFSVLAGFLEVGESIEDAVVREVREEVNVEVDRNSIQYLYSQYWPFPRSLMLACRARWKSGELRPDGVEIGEAHWFAPDEIPANIPGSITVAGWLIRDFLARHGGAAERR</sequence>
<keyword evidence="8" id="KW-0520">NAD</keyword>
<dbReference type="GO" id="GO:0046872">
    <property type="term" value="F:metal ion binding"/>
    <property type="evidence" value="ECO:0007669"/>
    <property type="project" value="UniProtKB-KW"/>
</dbReference>